<organism evidence="2 3">
    <name type="scientific">Patagioenas fasciata monilis</name>
    <dbReference type="NCBI Taxonomy" id="372326"/>
    <lineage>
        <taxon>Eukaryota</taxon>
        <taxon>Metazoa</taxon>
        <taxon>Chordata</taxon>
        <taxon>Craniata</taxon>
        <taxon>Vertebrata</taxon>
        <taxon>Euteleostomi</taxon>
        <taxon>Archelosauria</taxon>
        <taxon>Archosauria</taxon>
        <taxon>Dinosauria</taxon>
        <taxon>Saurischia</taxon>
        <taxon>Theropoda</taxon>
        <taxon>Coelurosauria</taxon>
        <taxon>Aves</taxon>
        <taxon>Neognathae</taxon>
        <taxon>Neoaves</taxon>
        <taxon>Columbimorphae</taxon>
        <taxon>Columbiformes</taxon>
        <taxon>Columbidae</taxon>
        <taxon>Patagioenas</taxon>
    </lineage>
</organism>
<name>A0A1V4JCE2_PATFA</name>
<evidence type="ECO:0000259" key="1">
    <source>
        <dbReference type="Pfam" id="PF04970"/>
    </source>
</evidence>
<reference evidence="2 3" key="1">
    <citation type="submission" date="2016-02" db="EMBL/GenBank/DDBJ databases">
        <title>Band-tailed pigeon sequencing and assembly.</title>
        <authorList>
            <person name="Soares A.E."/>
            <person name="Novak B.J."/>
            <person name="Rice E.S."/>
            <person name="O'Connell B."/>
            <person name="Chang D."/>
            <person name="Weber S."/>
            <person name="Shapiro B."/>
        </authorList>
    </citation>
    <scope>NUCLEOTIDE SEQUENCE [LARGE SCALE GENOMIC DNA]</scope>
    <source>
        <strain evidence="2">BTP2013</strain>
        <tissue evidence="2">Blood</tissue>
    </source>
</reference>
<dbReference type="AlphaFoldDB" id="A0A1V4JCE2"/>
<sequence>MLPASMASLSSSARSIGTLKFLLFKTVLGHGDIFEEVSERDLQPRDLLLFPWDSSSGYLSNTFKHAAVYCGDREIIQFLGTCIGSISDMISGQRTPGLISKEGFETVKKQLGQCRIYRKKGGVETSDFQRKVRKAMNSEAEYNAFKSNCIHFALSLLGLEELYSKLVQIQDEDGSSSRRGAAI</sequence>
<accession>A0A1V4JCE2</accession>
<dbReference type="Proteomes" id="UP000190648">
    <property type="component" value="Unassembled WGS sequence"/>
</dbReference>
<dbReference type="Pfam" id="PF04970">
    <property type="entry name" value="LRAT"/>
    <property type="match status" value="1"/>
</dbReference>
<dbReference type="OrthoDB" id="9394168at2759"/>
<comment type="caution">
    <text evidence="2">The sequence shown here is derived from an EMBL/GenBank/DDBJ whole genome shotgun (WGS) entry which is preliminary data.</text>
</comment>
<proteinExistence type="predicted"/>
<evidence type="ECO:0000313" key="2">
    <source>
        <dbReference type="EMBL" id="OPJ69982.1"/>
    </source>
</evidence>
<dbReference type="InterPro" id="IPR007053">
    <property type="entry name" value="LRAT_dom"/>
</dbReference>
<protein>
    <recommendedName>
        <fullName evidence="1">LRAT domain-containing protein</fullName>
    </recommendedName>
</protein>
<keyword evidence="3" id="KW-1185">Reference proteome</keyword>
<evidence type="ECO:0000313" key="3">
    <source>
        <dbReference type="Proteomes" id="UP000190648"/>
    </source>
</evidence>
<feature type="domain" description="LRAT" evidence="1">
    <location>
        <begin position="62"/>
        <end position="155"/>
    </location>
</feature>
<dbReference type="EMBL" id="LSYS01007908">
    <property type="protein sequence ID" value="OPJ69982.1"/>
    <property type="molecule type" value="Genomic_DNA"/>
</dbReference>
<dbReference type="Gene3D" id="3.90.1720.10">
    <property type="entry name" value="endopeptidase domain like (from Nostoc punctiforme)"/>
    <property type="match status" value="1"/>
</dbReference>
<gene>
    <name evidence="2" type="ORF">AV530_019252</name>
</gene>